<evidence type="ECO:0000256" key="1">
    <source>
        <dbReference type="ARBA" id="ARBA00022448"/>
    </source>
</evidence>
<keyword evidence="5" id="KW-1185">Reference proteome</keyword>
<evidence type="ECO:0000256" key="4">
    <source>
        <dbReference type="ARBA" id="ARBA00023134"/>
    </source>
</evidence>
<keyword evidence="2" id="KW-0547">Nucleotide-binding</keyword>
<dbReference type="GO" id="GO:0005737">
    <property type="term" value="C:cytoplasm"/>
    <property type="evidence" value="ECO:0007669"/>
    <property type="project" value="TreeGrafter"/>
</dbReference>
<dbReference type="GO" id="GO:0005525">
    <property type="term" value="F:GTP binding"/>
    <property type="evidence" value="ECO:0007669"/>
    <property type="project" value="UniProtKB-KW"/>
</dbReference>
<dbReference type="PANTHER" id="PTHR24071:SF0">
    <property type="entry name" value="GTP-BINDING NUCLEAR PROTEIN RAN"/>
    <property type="match status" value="1"/>
</dbReference>
<dbReference type="InterPro" id="IPR001806">
    <property type="entry name" value="Small_GTPase"/>
</dbReference>
<dbReference type="SMART" id="SM00173">
    <property type="entry name" value="RAS"/>
    <property type="match status" value="1"/>
</dbReference>
<dbReference type="InterPro" id="IPR002041">
    <property type="entry name" value="Ran_GTPase"/>
</dbReference>
<dbReference type="AlphaFoldDB" id="A0A0R3NVQ6"/>
<proteinExistence type="predicted"/>
<dbReference type="PANTHER" id="PTHR24071">
    <property type="entry name" value="RAN GTPASE"/>
    <property type="match status" value="1"/>
</dbReference>
<dbReference type="RefSeq" id="XP_015037007.1">
    <property type="nucleotide sequence ID" value="XM_015181521.2"/>
</dbReference>
<dbReference type="Proteomes" id="UP000001819">
    <property type="component" value="Chromosome 4"/>
</dbReference>
<evidence type="ECO:0000256" key="2">
    <source>
        <dbReference type="ARBA" id="ARBA00022741"/>
    </source>
</evidence>
<dbReference type="ExpressionAtlas" id="A0A0R3NVQ6">
    <property type="expression patterns" value="baseline"/>
</dbReference>
<evidence type="ECO:0000313" key="7">
    <source>
        <dbReference type="RefSeq" id="XP_015037008.1"/>
    </source>
</evidence>
<evidence type="ECO:0000256" key="3">
    <source>
        <dbReference type="ARBA" id="ARBA00022927"/>
    </source>
</evidence>
<sequence>MDVPTYKCIIMGEKCCGKTTFLKRHLTGEFVEEYVHTARGSTSIVTLTFNSNRGPIQFDVFDWGQENEELLLHPEDFYKDGQCAIVMFDVSSVFIFGDFFKQFLMLNLPISLCGNKADIKTDNYSVYDPENFLSSPNLEKKIFSEISVKTGLNIDQPFLYLARKLLNDFTLEFIPSTNV</sequence>
<dbReference type="SMART" id="SM00176">
    <property type="entry name" value="RAN"/>
    <property type="match status" value="1"/>
</dbReference>
<dbReference type="GO" id="GO:0003924">
    <property type="term" value="F:GTPase activity"/>
    <property type="evidence" value="ECO:0007669"/>
    <property type="project" value="InterPro"/>
</dbReference>
<reference evidence="6 7" key="1">
    <citation type="submission" date="2025-04" db="UniProtKB">
        <authorList>
            <consortium name="RefSeq"/>
        </authorList>
    </citation>
    <scope>IDENTIFICATION</scope>
    <source>
        <strain evidence="6 7">MV-25-SWS-2005</strain>
        <tissue evidence="6 7">Whole body</tissue>
    </source>
</reference>
<accession>A0A6I8VA59</accession>
<dbReference type="RefSeq" id="XP_015037008.1">
    <property type="nucleotide sequence ID" value="XM_015181522.2"/>
</dbReference>
<organism evidence="5 6">
    <name type="scientific">Drosophila pseudoobscura pseudoobscura</name>
    <name type="common">Fruit fly</name>
    <dbReference type="NCBI Taxonomy" id="46245"/>
    <lineage>
        <taxon>Eukaryota</taxon>
        <taxon>Metazoa</taxon>
        <taxon>Ecdysozoa</taxon>
        <taxon>Arthropoda</taxon>
        <taxon>Hexapoda</taxon>
        <taxon>Insecta</taxon>
        <taxon>Pterygota</taxon>
        <taxon>Neoptera</taxon>
        <taxon>Endopterygota</taxon>
        <taxon>Diptera</taxon>
        <taxon>Brachycera</taxon>
        <taxon>Muscomorpha</taxon>
        <taxon>Ephydroidea</taxon>
        <taxon>Drosophilidae</taxon>
        <taxon>Drosophila</taxon>
        <taxon>Sophophora</taxon>
    </lineage>
</organism>
<gene>
    <name evidence="6 7" type="primary">LOC6902412</name>
</gene>
<dbReference type="GO" id="GO:0006606">
    <property type="term" value="P:protein import into nucleus"/>
    <property type="evidence" value="ECO:0007669"/>
    <property type="project" value="TreeGrafter"/>
</dbReference>
<dbReference type="Gene3D" id="3.40.50.300">
    <property type="entry name" value="P-loop containing nucleotide triphosphate hydrolases"/>
    <property type="match status" value="1"/>
</dbReference>
<dbReference type="Bgee" id="FBgn0249386">
    <property type="expression patterns" value="Expressed in male reproductive system and 3 other cell types or tissues"/>
</dbReference>
<name>A0A0R3NVQ6_DROPS</name>
<dbReference type="GO" id="GO:0000054">
    <property type="term" value="P:ribosomal subunit export from nucleus"/>
    <property type="evidence" value="ECO:0007669"/>
    <property type="project" value="TreeGrafter"/>
</dbReference>
<keyword evidence="4" id="KW-0342">GTP-binding</keyword>
<dbReference type="Pfam" id="PF00071">
    <property type="entry name" value="Ras"/>
    <property type="match status" value="1"/>
</dbReference>
<dbReference type="SUPFAM" id="SSF52540">
    <property type="entry name" value="P-loop containing nucleoside triphosphate hydrolases"/>
    <property type="match status" value="1"/>
</dbReference>
<dbReference type="GO" id="GO:0005634">
    <property type="term" value="C:nucleus"/>
    <property type="evidence" value="ECO:0007669"/>
    <property type="project" value="TreeGrafter"/>
</dbReference>
<dbReference type="SMART" id="SM00175">
    <property type="entry name" value="RAB"/>
    <property type="match status" value="1"/>
</dbReference>
<accession>A0A0R3NVQ6</accession>
<evidence type="ECO:0000313" key="6">
    <source>
        <dbReference type="RefSeq" id="XP_015037007.1"/>
    </source>
</evidence>
<keyword evidence="1" id="KW-0813">Transport</keyword>
<keyword evidence="3" id="KW-0653">Protein transport</keyword>
<dbReference type="PRINTS" id="PR00449">
    <property type="entry name" value="RASTRNSFRMNG"/>
</dbReference>
<protein>
    <submittedName>
        <fullName evidence="6 7">GTP-binding nuclear protein Ran-like isoform X2</fullName>
    </submittedName>
</protein>
<dbReference type="InterPro" id="IPR027417">
    <property type="entry name" value="P-loop_NTPase"/>
</dbReference>
<dbReference type="PROSITE" id="PS51419">
    <property type="entry name" value="RAB"/>
    <property type="match status" value="1"/>
</dbReference>
<evidence type="ECO:0000313" key="5">
    <source>
        <dbReference type="Proteomes" id="UP000001819"/>
    </source>
</evidence>
<dbReference type="GeneID" id="6902412"/>